<gene>
    <name evidence="1" type="ORF">E4184_15660</name>
</gene>
<sequence>MSVENIRLLRIRDVTARVCMSKPTIYLKIKAGDFPKPITIGPKAVAWVESEVNAWLLQRMNER</sequence>
<dbReference type="InterPro" id="IPR010260">
    <property type="entry name" value="AlpA"/>
</dbReference>
<dbReference type="PANTHER" id="PTHR36154">
    <property type="entry name" value="DNA-BINDING TRANSCRIPTIONAL ACTIVATOR ALPA"/>
    <property type="match status" value="1"/>
</dbReference>
<evidence type="ECO:0000313" key="1">
    <source>
        <dbReference type="EMBL" id="QJT22706.1"/>
    </source>
</evidence>
<dbReference type="Pfam" id="PF05930">
    <property type="entry name" value="Phage_AlpA"/>
    <property type="match status" value="1"/>
</dbReference>
<dbReference type="Proteomes" id="UP000501427">
    <property type="component" value="Chromosome"/>
</dbReference>
<dbReference type="PANTHER" id="PTHR36154:SF1">
    <property type="entry name" value="DNA-BINDING TRANSCRIPTIONAL ACTIVATOR ALPA"/>
    <property type="match status" value="1"/>
</dbReference>
<dbReference type="AlphaFoldDB" id="A0A6M4YJM0"/>
<dbReference type="EMBL" id="CP038441">
    <property type="protein sequence ID" value="QJT22706.1"/>
    <property type="molecule type" value="Genomic_DNA"/>
</dbReference>
<protein>
    <submittedName>
        <fullName evidence="1">AlpA family transcriptional regulator</fullName>
    </submittedName>
</protein>
<accession>A0A6M4YJM0</accession>
<proteinExistence type="predicted"/>
<evidence type="ECO:0000313" key="2">
    <source>
        <dbReference type="Proteomes" id="UP000501427"/>
    </source>
</evidence>
<organism evidence="1 2">
    <name type="scientific">Aeromonas media</name>
    <dbReference type="NCBI Taxonomy" id="651"/>
    <lineage>
        <taxon>Bacteria</taxon>
        <taxon>Pseudomonadati</taxon>
        <taxon>Pseudomonadota</taxon>
        <taxon>Gammaproteobacteria</taxon>
        <taxon>Aeromonadales</taxon>
        <taxon>Aeromonadaceae</taxon>
        <taxon>Aeromonas</taxon>
    </lineage>
</organism>
<name>A0A6M4YJM0_AERME</name>
<reference evidence="1 2" key="1">
    <citation type="submission" date="2019-03" db="EMBL/GenBank/DDBJ databases">
        <title>Novel transposon Tn6433 accelerates the dissemination of tet(E) in Aeromonas from aerobic biofilm under oxytetracycline stress.</title>
        <authorList>
            <person name="Shi Y."/>
            <person name="Tian Z."/>
            <person name="Zhang Y."/>
            <person name="Zhang H."/>
            <person name="Yang M."/>
        </authorList>
    </citation>
    <scope>NUCLEOTIDE SEQUENCE [LARGE SCALE GENOMIC DNA]</scope>
    <source>
        <strain evidence="1 2">T0.1-19</strain>
    </source>
</reference>
<dbReference type="Gene3D" id="1.10.238.160">
    <property type="match status" value="1"/>
</dbReference>
<dbReference type="RefSeq" id="WP_128273311.1">
    <property type="nucleotide sequence ID" value="NZ_CAWPJG010000001.1"/>
</dbReference>
<dbReference type="InterPro" id="IPR052931">
    <property type="entry name" value="Prophage_regulatory_activator"/>
</dbReference>